<evidence type="ECO:0000313" key="10">
    <source>
        <dbReference type="Proteomes" id="UP000293162"/>
    </source>
</evidence>
<evidence type="ECO:0000256" key="4">
    <source>
        <dbReference type="ARBA" id="ARBA00023012"/>
    </source>
</evidence>
<dbReference type="InterPro" id="IPR001789">
    <property type="entry name" value="Sig_transdc_resp-reg_receiver"/>
</dbReference>
<accession>A0A4Q5LYX4</accession>
<dbReference type="InterPro" id="IPR036890">
    <property type="entry name" value="HATPase_C_sf"/>
</dbReference>
<dbReference type="Proteomes" id="UP000293162">
    <property type="component" value="Unassembled WGS sequence"/>
</dbReference>
<feature type="modified residue" description="4-aspartylphosphate" evidence="5">
    <location>
        <position position="747"/>
    </location>
</feature>
<proteinExistence type="predicted"/>
<feature type="domain" description="Histidine kinase" evidence="6">
    <location>
        <begin position="321"/>
        <end position="539"/>
    </location>
</feature>
<dbReference type="Gene3D" id="3.30.565.10">
    <property type="entry name" value="Histidine kinase-like ATPase, C-terminal domain"/>
    <property type="match status" value="1"/>
</dbReference>
<dbReference type="EMBL" id="SEWF01000020">
    <property type="protein sequence ID" value="RYU94889.1"/>
    <property type="molecule type" value="Genomic_DNA"/>
</dbReference>
<dbReference type="PRINTS" id="PR00344">
    <property type="entry name" value="BCTRLSENSOR"/>
</dbReference>
<dbReference type="InterPro" id="IPR011006">
    <property type="entry name" value="CheY-like_superfamily"/>
</dbReference>
<comment type="caution">
    <text evidence="9">The sequence shown here is derived from an EMBL/GenBank/DDBJ whole genome shotgun (WGS) entry which is preliminary data.</text>
</comment>
<dbReference type="SUPFAM" id="SSF47384">
    <property type="entry name" value="Homodimeric domain of signal transducing histidine kinase"/>
    <property type="match status" value="1"/>
</dbReference>
<dbReference type="PROSITE" id="PS50110">
    <property type="entry name" value="RESPONSE_REGULATORY"/>
    <property type="match status" value="1"/>
</dbReference>
<dbReference type="SUPFAM" id="SSF55874">
    <property type="entry name" value="ATPase domain of HSP90 chaperone/DNA topoisomerase II/histidine kinase"/>
    <property type="match status" value="1"/>
</dbReference>
<dbReference type="PROSITE" id="PS50109">
    <property type="entry name" value="HIS_KIN"/>
    <property type="match status" value="1"/>
</dbReference>
<dbReference type="PROSITE" id="PS50112">
    <property type="entry name" value="PAS"/>
    <property type="match status" value="1"/>
</dbReference>
<dbReference type="InterPro" id="IPR035965">
    <property type="entry name" value="PAS-like_dom_sf"/>
</dbReference>
<dbReference type="PANTHER" id="PTHR45339:SF1">
    <property type="entry name" value="HYBRID SIGNAL TRANSDUCTION HISTIDINE KINASE J"/>
    <property type="match status" value="1"/>
</dbReference>
<dbReference type="SMART" id="SM00388">
    <property type="entry name" value="HisKA"/>
    <property type="match status" value="1"/>
</dbReference>
<dbReference type="CDD" id="cd17546">
    <property type="entry name" value="REC_hyHK_CKI1_RcsC-like"/>
    <property type="match status" value="1"/>
</dbReference>
<feature type="domain" description="PAS" evidence="8">
    <location>
        <begin position="169"/>
        <end position="219"/>
    </location>
</feature>
<dbReference type="PANTHER" id="PTHR45339">
    <property type="entry name" value="HYBRID SIGNAL TRANSDUCTION HISTIDINE KINASE J"/>
    <property type="match status" value="1"/>
</dbReference>
<evidence type="ECO:0000259" key="8">
    <source>
        <dbReference type="PROSITE" id="PS50112"/>
    </source>
</evidence>
<name>A0A4Q5LYX4_9BACT</name>
<comment type="catalytic activity">
    <reaction evidence="1">
        <text>ATP + protein L-histidine = ADP + protein N-phospho-L-histidine.</text>
        <dbReference type="EC" id="2.7.13.3"/>
    </reaction>
</comment>
<dbReference type="Pfam" id="PF00072">
    <property type="entry name" value="Response_reg"/>
    <property type="match status" value="1"/>
</dbReference>
<reference evidence="9 10" key="1">
    <citation type="submission" date="2019-02" db="EMBL/GenBank/DDBJ databases">
        <title>Bacterial novel species Emticicia sp. 17J42-9 isolated from soil.</title>
        <authorList>
            <person name="Jung H.-Y."/>
        </authorList>
    </citation>
    <scope>NUCLEOTIDE SEQUENCE [LARGE SCALE GENOMIC DNA]</scope>
    <source>
        <strain evidence="9 10">17J42-9</strain>
    </source>
</reference>
<dbReference type="NCBIfam" id="TIGR00229">
    <property type="entry name" value="sensory_box"/>
    <property type="match status" value="1"/>
</dbReference>
<dbReference type="EC" id="2.7.13.3" evidence="2"/>
<sequence>MSFQSNIPMIDTDEQTIWSNKYVRFFKSTIGIHNTIDNMMGVLLQSLKKLDIAEKIYYVHFLPSGVAEIAYSTDASLVGLKIPFSKSHDLTENTFRLIEEDIALFSFEKTARKVIVQAIKTDHTTGLLVKVCAEDANIHTAYRYFSLLCKIRFEEIVSTYQTTTDLTELNIRFESILSKSPIPIVFVDESANGVFMNTKAYDLFGFSSDEPINSQKIAEGFSNLITKLQNKEEVQAKMQELMFSNSIDRWRWKFGAPINRTYNVITQLIHVNRYTGRIWIFEDVTIEEQVEERLQVINHQLIHLAEKERRDNVMKTTFLANMSHEIRTPMNGVIGAVSLLENTVLSNEQFELVNIIKKSGESLISLINDILDYSKIEAGELTIQPEVFSSVELFDDCVDVFYATALEKSIQLRVMLNPNVPVYIRADRNRLRQIILNFVSNAVKFSPNGSWVTIKVSARNIDGKPTLSCKVIDQGKGIDANEQELIFDRFKQLTNKHSGGTGLGLAICKRLTEMMDGIIGVKSKLHEGAEFFFEVPFENTDSKPILLGDLFIKYANTEACIWTVDSQQAVETFEQYFKDKKLELVAFGSPEKFFESPQNSPSMILVDSMQVKGELEKAIRVFRENGVSEQVPIVVMSYSHEKEAKEYARLGYSDMMIKPLKLKNVMKMVEKWVFKTVVQQTVQKQEENKPEKILNDHRVLVVEDNEFNQKILKRILEGVMDEFDIVDTGEKAVVEARKKKYDLIFMDIQLPGINGIMTSKLIRETYQDTDQPFIIALTADVFLKDSSALEEAGFDDYLPKPYRQKEILGKIENYLQRQSHMVL</sequence>
<dbReference type="FunFam" id="3.30.565.10:FF:000010">
    <property type="entry name" value="Sensor histidine kinase RcsC"/>
    <property type="match status" value="1"/>
</dbReference>
<evidence type="ECO:0000259" key="6">
    <source>
        <dbReference type="PROSITE" id="PS50109"/>
    </source>
</evidence>
<gene>
    <name evidence="9" type="ORF">EWM59_14455</name>
</gene>
<dbReference type="CDD" id="cd16922">
    <property type="entry name" value="HATPase_EvgS-ArcB-TorS-like"/>
    <property type="match status" value="1"/>
</dbReference>
<dbReference type="SUPFAM" id="SSF55785">
    <property type="entry name" value="PYP-like sensor domain (PAS domain)"/>
    <property type="match status" value="1"/>
</dbReference>
<dbReference type="RefSeq" id="WP_130021749.1">
    <property type="nucleotide sequence ID" value="NZ_SEWF01000020.1"/>
</dbReference>
<dbReference type="AlphaFoldDB" id="A0A4Q5LYX4"/>
<dbReference type="SMART" id="SM00387">
    <property type="entry name" value="HATPase_c"/>
    <property type="match status" value="1"/>
</dbReference>
<dbReference type="CDD" id="cd00082">
    <property type="entry name" value="HisKA"/>
    <property type="match status" value="1"/>
</dbReference>
<dbReference type="InterPro" id="IPR004358">
    <property type="entry name" value="Sig_transdc_His_kin-like_C"/>
</dbReference>
<dbReference type="OrthoDB" id="9811889at2"/>
<dbReference type="Pfam" id="PF02518">
    <property type="entry name" value="HATPase_c"/>
    <property type="match status" value="1"/>
</dbReference>
<dbReference type="Gene3D" id="1.10.287.130">
    <property type="match status" value="1"/>
</dbReference>
<protein>
    <recommendedName>
        <fullName evidence="2">histidine kinase</fullName>
        <ecNumber evidence="2">2.7.13.3</ecNumber>
    </recommendedName>
</protein>
<evidence type="ECO:0000313" key="9">
    <source>
        <dbReference type="EMBL" id="RYU94889.1"/>
    </source>
</evidence>
<dbReference type="InterPro" id="IPR003594">
    <property type="entry name" value="HATPase_dom"/>
</dbReference>
<organism evidence="9 10">
    <name type="scientific">Emticicia agri</name>
    <dbReference type="NCBI Taxonomy" id="2492393"/>
    <lineage>
        <taxon>Bacteria</taxon>
        <taxon>Pseudomonadati</taxon>
        <taxon>Bacteroidota</taxon>
        <taxon>Cytophagia</taxon>
        <taxon>Cytophagales</taxon>
        <taxon>Leadbetterellaceae</taxon>
        <taxon>Emticicia</taxon>
    </lineage>
</organism>
<dbReference type="Gene3D" id="3.40.50.2300">
    <property type="match status" value="2"/>
</dbReference>
<keyword evidence="4" id="KW-0902">Two-component regulatory system</keyword>
<evidence type="ECO:0000256" key="3">
    <source>
        <dbReference type="ARBA" id="ARBA00022553"/>
    </source>
</evidence>
<dbReference type="SMART" id="SM00448">
    <property type="entry name" value="REC"/>
    <property type="match status" value="1"/>
</dbReference>
<evidence type="ECO:0000256" key="5">
    <source>
        <dbReference type="PROSITE-ProRule" id="PRU00169"/>
    </source>
</evidence>
<dbReference type="SUPFAM" id="SSF52172">
    <property type="entry name" value="CheY-like"/>
    <property type="match status" value="2"/>
</dbReference>
<evidence type="ECO:0000256" key="2">
    <source>
        <dbReference type="ARBA" id="ARBA00012438"/>
    </source>
</evidence>
<evidence type="ECO:0000259" key="7">
    <source>
        <dbReference type="PROSITE" id="PS50110"/>
    </source>
</evidence>
<dbReference type="GO" id="GO:0000155">
    <property type="term" value="F:phosphorelay sensor kinase activity"/>
    <property type="evidence" value="ECO:0007669"/>
    <property type="project" value="InterPro"/>
</dbReference>
<dbReference type="InterPro" id="IPR003661">
    <property type="entry name" value="HisK_dim/P_dom"/>
</dbReference>
<feature type="domain" description="Response regulatory" evidence="7">
    <location>
        <begin position="698"/>
        <end position="815"/>
    </location>
</feature>
<keyword evidence="10" id="KW-1185">Reference proteome</keyword>
<dbReference type="InterPro" id="IPR000014">
    <property type="entry name" value="PAS"/>
</dbReference>
<dbReference type="InterPro" id="IPR036097">
    <property type="entry name" value="HisK_dim/P_sf"/>
</dbReference>
<evidence type="ECO:0000256" key="1">
    <source>
        <dbReference type="ARBA" id="ARBA00000085"/>
    </source>
</evidence>
<keyword evidence="3 5" id="KW-0597">Phosphoprotein</keyword>
<dbReference type="Pfam" id="PF00512">
    <property type="entry name" value="HisKA"/>
    <property type="match status" value="1"/>
</dbReference>
<dbReference type="Gene3D" id="3.30.450.20">
    <property type="entry name" value="PAS domain"/>
    <property type="match status" value="1"/>
</dbReference>
<dbReference type="InterPro" id="IPR005467">
    <property type="entry name" value="His_kinase_dom"/>
</dbReference>